<organism evidence="3">
    <name type="scientific">mine drainage metagenome</name>
    <dbReference type="NCBI Taxonomy" id="410659"/>
    <lineage>
        <taxon>unclassified sequences</taxon>
        <taxon>metagenomes</taxon>
        <taxon>ecological metagenomes</taxon>
    </lineage>
</organism>
<evidence type="ECO:0000256" key="2">
    <source>
        <dbReference type="SAM" id="Phobius"/>
    </source>
</evidence>
<dbReference type="AlphaFoldDB" id="A0A1J5PHZ4"/>
<sequence length="116" mass="12856">MGFAMLVAAGSVLPIHARRAWHLKKNRFTGFAMEALLLWLALTGYALYYFSSDANEAWLPLLHWVVGLAMPLMLVLHIWRGRHRSVTVFNPVSPDQKSLNPPASTASADTVSQPNA</sequence>
<keyword evidence="2" id="KW-0472">Membrane</keyword>
<evidence type="ECO:0000313" key="3">
    <source>
        <dbReference type="EMBL" id="OIQ67156.1"/>
    </source>
</evidence>
<evidence type="ECO:0000256" key="1">
    <source>
        <dbReference type="SAM" id="MobiDB-lite"/>
    </source>
</evidence>
<dbReference type="InterPro" id="IPR016174">
    <property type="entry name" value="Di-haem_cyt_TM"/>
</dbReference>
<feature type="transmembrane region" description="Helical" evidence="2">
    <location>
        <begin position="28"/>
        <end position="49"/>
    </location>
</feature>
<dbReference type="SUPFAM" id="SSF81342">
    <property type="entry name" value="Transmembrane di-heme cytochromes"/>
    <property type="match status" value="1"/>
</dbReference>
<accession>A0A1J5PHZ4</accession>
<feature type="region of interest" description="Disordered" evidence="1">
    <location>
        <begin position="91"/>
        <end position="116"/>
    </location>
</feature>
<protein>
    <submittedName>
        <fullName evidence="3">Uncharacterized protein</fullName>
    </submittedName>
</protein>
<dbReference type="EMBL" id="MLJW01006110">
    <property type="protein sequence ID" value="OIQ67156.1"/>
    <property type="molecule type" value="Genomic_DNA"/>
</dbReference>
<gene>
    <name evidence="3" type="ORF">GALL_512690</name>
</gene>
<keyword evidence="2" id="KW-1133">Transmembrane helix</keyword>
<keyword evidence="2" id="KW-0812">Transmembrane</keyword>
<proteinExistence type="predicted"/>
<dbReference type="GO" id="GO:0022904">
    <property type="term" value="P:respiratory electron transport chain"/>
    <property type="evidence" value="ECO:0007669"/>
    <property type="project" value="InterPro"/>
</dbReference>
<feature type="transmembrane region" description="Helical" evidence="2">
    <location>
        <begin position="61"/>
        <end position="79"/>
    </location>
</feature>
<name>A0A1J5PHZ4_9ZZZZ</name>
<comment type="caution">
    <text evidence="3">The sequence shown here is derived from an EMBL/GenBank/DDBJ whole genome shotgun (WGS) entry which is preliminary data.</text>
</comment>
<dbReference type="GO" id="GO:0016020">
    <property type="term" value="C:membrane"/>
    <property type="evidence" value="ECO:0007669"/>
    <property type="project" value="InterPro"/>
</dbReference>
<reference evidence="3" key="1">
    <citation type="submission" date="2016-10" db="EMBL/GenBank/DDBJ databases">
        <title>Sequence of Gallionella enrichment culture.</title>
        <authorList>
            <person name="Poehlein A."/>
            <person name="Muehling M."/>
            <person name="Daniel R."/>
        </authorList>
    </citation>
    <scope>NUCLEOTIDE SEQUENCE</scope>
</reference>